<name>A0A0E9U4W1_ANGAN</name>
<accession>A0A0E9U4W1</accession>
<proteinExistence type="predicted"/>
<dbReference type="EMBL" id="GBXM01048357">
    <property type="protein sequence ID" value="JAH60220.1"/>
    <property type="molecule type" value="Transcribed_RNA"/>
</dbReference>
<organism evidence="2">
    <name type="scientific">Anguilla anguilla</name>
    <name type="common">European freshwater eel</name>
    <name type="synonym">Muraena anguilla</name>
    <dbReference type="NCBI Taxonomy" id="7936"/>
    <lineage>
        <taxon>Eukaryota</taxon>
        <taxon>Metazoa</taxon>
        <taxon>Chordata</taxon>
        <taxon>Craniata</taxon>
        <taxon>Vertebrata</taxon>
        <taxon>Euteleostomi</taxon>
        <taxon>Actinopterygii</taxon>
        <taxon>Neopterygii</taxon>
        <taxon>Teleostei</taxon>
        <taxon>Anguilliformes</taxon>
        <taxon>Anguillidae</taxon>
        <taxon>Anguilla</taxon>
    </lineage>
</organism>
<sequence length="21" mass="2379">MRKRHKAMQAVANPDIAAKKN</sequence>
<evidence type="ECO:0000256" key="1">
    <source>
        <dbReference type="SAM" id="MobiDB-lite"/>
    </source>
</evidence>
<reference evidence="2" key="2">
    <citation type="journal article" date="2015" name="Fish Shellfish Immunol.">
        <title>Early steps in the European eel (Anguilla anguilla)-Vibrio vulnificus interaction in the gills: Role of the RtxA13 toxin.</title>
        <authorList>
            <person name="Callol A."/>
            <person name="Pajuelo D."/>
            <person name="Ebbesson L."/>
            <person name="Teles M."/>
            <person name="MacKenzie S."/>
            <person name="Amaro C."/>
        </authorList>
    </citation>
    <scope>NUCLEOTIDE SEQUENCE</scope>
</reference>
<feature type="region of interest" description="Disordered" evidence="1">
    <location>
        <begin position="1"/>
        <end position="21"/>
    </location>
</feature>
<evidence type="ECO:0000313" key="2">
    <source>
        <dbReference type="EMBL" id="JAH60220.1"/>
    </source>
</evidence>
<reference evidence="2" key="1">
    <citation type="submission" date="2014-11" db="EMBL/GenBank/DDBJ databases">
        <authorList>
            <person name="Amaro Gonzalez C."/>
        </authorList>
    </citation>
    <scope>NUCLEOTIDE SEQUENCE</scope>
</reference>
<protein>
    <submittedName>
        <fullName evidence="2">Uncharacterized protein</fullName>
    </submittedName>
</protein>
<dbReference type="AlphaFoldDB" id="A0A0E9U4W1"/>